<evidence type="ECO:0000256" key="1">
    <source>
        <dbReference type="SAM" id="Phobius"/>
    </source>
</evidence>
<feature type="transmembrane region" description="Helical" evidence="1">
    <location>
        <begin position="77"/>
        <end position="98"/>
    </location>
</feature>
<name>A0A6M3IES7_9ZZZZ</name>
<dbReference type="EMBL" id="MT141189">
    <property type="protein sequence ID" value="QJA55921.1"/>
    <property type="molecule type" value="Genomic_DNA"/>
</dbReference>
<keyword evidence="1" id="KW-0472">Membrane</keyword>
<gene>
    <name evidence="2" type="ORF">MM415B01967_0016</name>
</gene>
<evidence type="ECO:0000313" key="2">
    <source>
        <dbReference type="EMBL" id="QJA55921.1"/>
    </source>
</evidence>
<organism evidence="2">
    <name type="scientific">viral metagenome</name>
    <dbReference type="NCBI Taxonomy" id="1070528"/>
    <lineage>
        <taxon>unclassified sequences</taxon>
        <taxon>metagenomes</taxon>
        <taxon>organismal metagenomes</taxon>
    </lineage>
</organism>
<keyword evidence="1" id="KW-0812">Transmembrane</keyword>
<keyword evidence="1" id="KW-1133">Transmembrane helix</keyword>
<sequence length="99" mass="11536">MVNNQSASTPGRVLQMTQKTDHNQKNLIGHTAPKYGIDIKPFHRGWHVMDISLDIMPQGFMEWVYALWGLDIWYFRYVPLFKTGIFINLLILVGLLFAR</sequence>
<reference evidence="2" key="1">
    <citation type="submission" date="2020-03" db="EMBL/GenBank/DDBJ databases">
        <title>The deep terrestrial virosphere.</title>
        <authorList>
            <person name="Holmfeldt K."/>
            <person name="Nilsson E."/>
            <person name="Simone D."/>
            <person name="Lopez-Fernandez M."/>
            <person name="Wu X."/>
            <person name="de Brujin I."/>
            <person name="Lundin D."/>
            <person name="Andersson A."/>
            <person name="Bertilsson S."/>
            <person name="Dopson M."/>
        </authorList>
    </citation>
    <scope>NUCLEOTIDE SEQUENCE</scope>
    <source>
        <strain evidence="2">MM415B01967</strain>
    </source>
</reference>
<dbReference type="AlphaFoldDB" id="A0A6M3IES7"/>
<accession>A0A6M3IES7</accession>
<protein>
    <submittedName>
        <fullName evidence="2">Uncharacterized protein</fullName>
    </submittedName>
</protein>
<proteinExistence type="predicted"/>